<name>A0A1B6J2J2_9HEMI</name>
<feature type="non-terminal residue" evidence="2">
    <location>
        <position position="1"/>
    </location>
</feature>
<reference evidence="2" key="1">
    <citation type="submission" date="2015-11" db="EMBL/GenBank/DDBJ databases">
        <title>De novo transcriptome assembly of four potential Pierce s Disease insect vectors from Arizona vineyards.</title>
        <authorList>
            <person name="Tassone E.E."/>
        </authorList>
    </citation>
    <scope>NUCLEOTIDE SEQUENCE</scope>
</reference>
<sequence length="126" mass="14196">DNIAVIRTSNSPDEVYDSLPHCLVAISRHKKSFLYSTPCTNDTIGKWIQQANTLDKNELSSFALDKPTTDHLTKESITDATVHLTDGNRTSNIHSQRPPVATHNHFLAKTQNGKERDKAQLKYKPR</sequence>
<dbReference type="AlphaFoldDB" id="A0A1B6J2J2"/>
<proteinExistence type="predicted"/>
<protein>
    <submittedName>
        <fullName evidence="2">Uncharacterized protein</fullName>
    </submittedName>
</protein>
<accession>A0A1B6J2J2</accession>
<feature type="non-terminal residue" evidence="2">
    <location>
        <position position="126"/>
    </location>
</feature>
<evidence type="ECO:0000313" key="2">
    <source>
        <dbReference type="EMBL" id="JAS93404.1"/>
    </source>
</evidence>
<evidence type="ECO:0000256" key="1">
    <source>
        <dbReference type="SAM" id="MobiDB-lite"/>
    </source>
</evidence>
<dbReference type="EMBL" id="GECU01014302">
    <property type="protein sequence ID" value="JAS93404.1"/>
    <property type="molecule type" value="Transcribed_RNA"/>
</dbReference>
<dbReference type="InterPro" id="IPR027417">
    <property type="entry name" value="P-loop_NTPase"/>
</dbReference>
<dbReference type="Gene3D" id="3.40.50.300">
    <property type="entry name" value="P-loop containing nucleotide triphosphate hydrolases"/>
    <property type="match status" value="1"/>
</dbReference>
<gene>
    <name evidence="2" type="ORF">g.1860</name>
</gene>
<organism evidence="2">
    <name type="scientific">Homalodisca liturata</name>
    <dbReference type="NCBI Taxonomy" id="320908"/>
    <lineage>
        <taxon>Eukaryota</taxon>
        <taxon>Metazoa</taxon>
        <taxon>Ecdysozoa</taxon>
        <taxon>Arthropoda</taxon>
        <taxon>Hexapoda</taxon>
        <taxon>Insecta</taxon>
        <taxon>Pterygota</taxon>
        <taxon>Neoptera</taxon>
        <taxon>Paraneoptera</taxon>
        <taxon>Hemiptera</taxon>
        <taxon>Auchenorrhyncha</taxon>
        <taxon>Membracoidea</taxon>
        <taxon>Cicadellidae</taxon>
        <taxon>Cicadellinae</taxon>
        <taxon>Proconiini</taxon>
        <taxon>Homalodisca</taxon>
    </lineage>
</organism>
<feature type="region of interest" description="Disordered" evidence="1">
    <location>
        <begin position="86"/>
        <end position="126"/>
    </location>
</feature>